<proteinExistence type="predicted"/>
<dbReference type="Proteomes" id="UP000054477">
    <property type="component" value="Unassembled WGS sequence"/>
</dbReference>
<organism evidence="1 2">
    <name type="scientific">Laccaria amethystina LaAM-08-1</name>
    <dbReference type="NCBI Taxonomy" id="1095629"/>
    <lineage>
        <taxon>Eukaryota</taxon>
        <taxon>Fungi</taxon>
        <taxon>Dikarya</taxon>
        <taxon>Basidiomycota</taxon>
        <taxon>Agaricomycotina</taxon>
        <taxon>Agaricomycetes</taxon>
        <taxon>Agaricomycetidae</taxon>
        <taxon>Agaricales</taxon>
        <taxon>Agaricineae</taxon>
        <taxon>Hydnangiaceae</taxon>
        <taxon>Laccaria</taxon>
    </lineage>
</organism>
<reference evidence="2" key="2">
    <citation type="submission" date="2015-01" db="EMBL/GenBank/DDBJ databases">
        <title>Evolutionary Origins and Diversification of the Mycorrhizal Mutualists.</title>
        <authorList>
            <consortium name="DOE Joint Genome Institute"/>
            <consortium name="Mycorrhizal Genomics Consortium"/>
            <person name="Kohler A."/>
            <person name="Kuo A."/>
            <person name="Nagy L.G."/>
            <person name="Floudas D."/>
            <person name="Copeland A."/>
            <person name="Barry K.W."/>
            <person name="Cichocki N."/>
            <person name="Veneault-Fourrey C."/>
            <person name="LaButti K."/>
            <person name="Lindquist E.A."/>
            <person name="Lipzen A."/>
            <person name="Lundell T."/>
            <person name="Morin E."/>
            <person name="Murat C."/>
            <person name="Riley R."/>
            <person name="Ohm R."/>
            <person name="Sun H."/>
            <person name="Tunlid A."/>
            <person name="Henrissat B."/>
            <person name="Grigoriev I.V."/>
            <person name="Hibbett D.S."/>
            <person name="Martin F."/>
        </authorList>
    </citation>
    <scope>NUCLEOTIDE SEQUENCE [LARGE SCALE GENOMIC DNA]</scope>
    <source>
        <strain evidence="2">LaAM-08-1</strain>
    </source>
</reference>
<dbReference type="HOGENOM" id="CLU_3055987_0_0_1"/>
<keyword evidence="2" id="KW-1185">Reference proteome</keyword>
<sequence>YMDDFFGWDFEDNLIMYHGKLRPRQQVQLLLFWEAIQCPFEDKKQEHGDVLKII</sequence>
<evidence type="ECO:0000313" key="1">
    <source>
        <dbReference type="EMBL" id="KIJ99242.1"/>
    </source>
</evidence>
<dbReference type="EMBL" id="KN838651">
    <property type="protein sequence ID" value="KIJ99242.1"/>
    <property type="molecule type" value="Genomic_DNA"/>
</dbReference>
<protein>
    <submittedName>
        <fullName evidence="1">Uncharacterized protein</fullName>
    </submittedName>
</protein>
<dbReference type="OrthoDB" id="10340261at2759"/>
<name>A0A0C9XTH2_9AGAR</name>
<feature type="non-terminal residue" evidence="1">
    <location>
        <position position="1"/>
    </location>
</feature>
<accession>A0A0C9XTH2</accession>
<dbReference type="AlphaFoldDB" id="A0A0C9XTH2"/>
<gene>
    <name evidence="1" type="ORF">K443DRAFT_33427</name>
</gene>
<evidence type="ECO:0000313" key="2">
    <source>
        <dbReference type="Proteomes" id="UP000054477"/>
    </source>
</evidence>
<reference evidence="1 2" key="1">
    <citation type="submission" date="2014-04" db="EMBL/GenBank/DDBJ databases">
        <authorList>
            <consortium name="DOE Joint Genome Institute"/>
            <person name="Kuo A."/>
            <person name="Kohler A."/>
            <person name="Nagy L.G."/>
            <person name="Floudas D."/>
            <person name="Copeland A."/>
            <person name="Barry K.W."/>
            <person name="Cichocki N."/>
            <person name="Veneault-Fourrey C."/>
            <person name="LaButti K."/>
            <person name="Lindquist E.A."/>
            <person name="Lipzen A."/>
            <person name="Lundell T."/>
            <person name="Morin E."/>
            <person name="Murat C."/>
            <person name="Sun H."/>
            <person name="Tunlid A."/>
            <person name="Henrissat B."/>
            <person name="Grigoriev I.V."/>
            <person name="Hibbett D.S."/>
            <person name="Martin F."/>
            <person name="Nordberg H.P."/>
            <person name="Cantor M.N."/>
            <person name="Hua S.X."/>
        </authorList>
    </citation>
    <scope>NUCLEOTIDE SEQUENCE [LARGE SCALE GENOMIC DNA]</scope>
    <source>
        <strain evidence="1 2">LaAM-08-1</strain>
    </source>
</reference>
<feature type="non-terminal residue" evidence="1">
    <location>
        <position position="54"/>
    </location>
</feature>